<feature type="region of interest" description="Disordered" evidence="11">
    <location>
        <begin position="951"/>
        <end position="970"/>
    </location>
</feature>
<dbReference type="Gene3D" id="3.40.50.150">
    <property type="entry name" value="Vaccinia Virus protein VP39"/>
    <property type="match status" value="1"/>
</dbReference>
<keyword evidence="6" id="KW-0498">Mitosis</keyword>
<dbReference type="InterPro" id="IPR010935">
    <property type="entry name" value="SMC_hinge"/>
</dbReference>
<dbReference type="GO" id="GO:0003677">
    <property type="term" value="F:DNA binding"/>
    <property type="evidence" value="ECO:0007669"/>
    <property type="project" value="TreeGrafter"/>
</dbReference>
<keyword evidence="8" id="KW-0539">Nucleus</keyword>
<name>A0A9P1GGL9_9DINO</name>
<keyword evidence="9" id="KW-0131">Cell cycle</keyword>
<dbReference type="Pfam" id="PF06470">
    <property type="entry name" value="SMC_hinge"/>
    <property type="match status" value="1"/>
</dbReference>
<dbReference type="InterPro" id="IPR029063">
    <property type="entry name" value="SAM-dependent_MTases_sf"/>
</dbReference>
<dbReference type="PANTHER" id="PTHR18937:SF12">
    <property type="entry name" value="STRUCTURAL MAINTENANCE OF CHROMOSOMES PROTEIN"/>
    <property type="match status" value="1"/>
</dbReference>
<dbReference type="EMBL" id="CAMXCT020005445">
    <property type="protein sequence ID" value="CAL1165763.1"/>
    <property type="molecule type" value="Genomic_DNA"/>
</dbReference>
<dbReference type="InterPro" id="IPR027417">
    <property type="entry name" value="P-loop_NTPase"/>
</dbReference>
<dbReference type="SMART" id="SM00968">
    <property type="entry name" value="SMC_hinge"/>
    <property type="match status" value="1"/>
</dbReference>
<dbReference type="GO" id="GO:0005634">
    <property type="term" value="C:nucleus"/>
    <property type="evidence" value="ECO:0007669"/>
    <property type="project" value="UniProtKB-SubCell"/>
</dbReference>
<feature type="coiled-coil region" evidence="10">
    <location>
        <begin position="1228"/>
        <end position="1269"/>
    </location>
</feature>
<dbReference type="GO" id="GO:0016887">
    <property type="term" value="F:ATP hydrolysis activity"/>
    <property type="evidence" value="ECO:0007669"/>
    <property type="project" value="InterPro"/>
</dbReference>
<feature type="compositionally biased region" description="Basic and acidic residues" evidence="11">
    <location>
        <begin position="534"/>
        <end position="549"/>
    </location>
</feature>
<keyword evidence="15" id="KW-1185">Reference proteome</keyword>
<feature type="coiled-coil region" evidence="10">
    <location>
        <begin position="1366"/>
        <end position="1527"/>
    </location>
</feature>
<feature type="coiled-coil region" evidence="10">
    <location>
        <begin position="412"/>
        <end position="499"/>
    </location>
</feature>
<dbReference type="OrthoDB" id="436617at2759"/>
<dbReference type="GO" id="GO:0008278">
    <property type="term" value="C:cohesin complex"/>
    <property type="evidence" value="ECO:0007669"/>
    <property type="project" value="InterPro"/>
</dbReference>
<evidence type="ECO:0000256" key="2">
    <source>
        <dbReference type="ARBA" id="ARBA00004286"/>
    </source>
</evidence>
<dbReference type="SUPFAM" id="SSF75553">
    <property type="entry name" value="Smc hinge domain"/>
    <property type="match status" value="1"/>
</dbReference>
<keyword evidence="7 10" id="KW-0175">Coiled coil</keyword>
<feature type="region of interest" description="Disordered" evidence="11">
    <location>
        <begin position="593"/>
        <end position="619"/>
    </location>
</feature>
<dbReference type="SUPFAM" id="SSF53335">
    <property type="entry name" value="S-adenosyl-L-methionine-dependent methyltransferases"/>
    <property type="match status" value="1"/>
</dbReference>
<evidence type="ECO:0000256" key="7">
    <source>
        <dbReference type="ARBA" id="ARBA00023054"/>
    </source>
</evidence>
<dbReference type="Pfam" id="PF10294">
    <property type="entry name" value="Methyltransf_16"/>
    <property type="match status" value="1"/>
</dbReference>
<dbReference type="Gene3D" id="3.40.50.300">
    <property type="entry name" value="P-loop containing nucleotide triphosphate hydrolases"/>
    <property type="match status" value="1"/>
</dbReference>
<feature type="region of interest" description="Disordered" evidence="11">
    <location>
        <begin position="528"/>
        <end position="549"/>
    </location>
</feature>
<evidence type="ECO:0000256" key="10">
    <source>
        <dbReference type="SAM" id="Coils"/>
    </source>
</evidence>
<evidence type="ECO:0000256" key="9">
    <source>
        <dbReference type="ARBA" id="ARBA00023306"/>
    </source>
</evidence>
<dbReference type="EMBL" id="CAMXCT030005445">
    <property type="protein sequence ID" value="CAL4799700.1"/>
    <property type="molecule type" value="Genomic_DNA"/>
</dbReference>
<accession>A0A9P1GGL9</accession>
<feature type="coiled-coil region" evidence="10">
    <location>
        <begin position="1053"/>
        <end position="1136"/>
    </location>
</feature>
<protein>
    <submittedName>
        <fullName evidence="14">Structural maintenance of chromosomes protein 1 (SMC protein 1) (SMC-1) (Chromosome segregation protein SMC-1) (Cohesin complex subunit SMC-1) (Protein TITAN8)</fullName>
    </submittedName>
</protein>
<dbReference type="Gene3D" id="1.20.1060.20">
    <property type="match status" value="1"/>
</dbReference>
<organism evidence="13">
    <name type="scientific">Cladocopium goreaui</name>
    <dbReference type="NCBI Taxonomy" id="2562237"/>
    <lineage>
        <taxon>Eukaryota</taxon>
        <taxon>Sar</taxon>
        <taxon>Alveolata</taxon>
        <taxon>Dinophyceae</taxon>
        <taxon>Suessiales</taxon>
        <taxon>Symbiodiniaceae</taxon>
        <taxon>Cladocopium</taxon>
    </lineage>
</organism>
<evidence type="ECO:0000256" key="11">
    <source>
        <dbReference type="SAM" id="MobiDB-lite"/>
    </source>
</evidence>
<dbReference type="Proteomes" id="UP001152797">
    <property type="component" value="Unassembled WGS sequence"/>
</dbReference>
<evidence type="ECO:0000313" key="15">
    <source>
        <dbReference type="Proteomes" id="UP001152797"/>
    </source>
</evidence>
<keyword evidence="5" id="KW-0132">Cell division</keyword>
<reference evidence="14 15" key="2">
    <citation type="submission" date="2024-05" db="EMBL/GenBank/DDBJ databases">
        <authorList>
            <person name="Chen Y."/>
            <person name="Shah S."/>
            <person name="Dougan E. K."/>
            <person name="Thang M."/>
            <person name="Chan C."/>
        </authorList>
    </citation>
    <scope>NUCLEOTIDE SEQUENCE [LARGE SCALE GENOMIC DNA]</scope>
</reference>
<dbReference type="GO" id="GO:0005524">
    <property type="term" value="F:ATP binding"/>
    <property type="evidence" value="ECO:0007669"/>
    <property type="project" value="InterPro"/>
</dbReference>
<dbReference type="Gene3D" id="3.30.70.1620">
    <property type="match status" value="1"/>
</dbReference>
<dbReference type="PROSITE" id="PS50096">
    <property type="entry name" value="IQ"/>
    <property type="match status" value="1"/>
</dbReference>
<dbReference type="PANTHER" id="PTHR18937">
    <property type="entry name" value="STRUCTURAL MAINTENANCE OF CHROMOSOMES SMC FAMILY MEMBER"/>
    <property type="match status" value="1"/>
</dbReference>
<comment type="caution">
    <text evidence="13">The sequence shown here is derived from an EMBL/GenBank/DDBJ whole genome shotgun (WGS) entry which is preliminary data.</text>
</comment>
<evidence type="ECO:0000256" key="8">
    <source>
        <dbReference type="ARBA" id="ARBA00023242"/>
    </source>
</evidence>
<dbReference type="InterPro" id="IPR003395">
    <property type="entry name" value="RecF/RecN/SMC_N"/>
</dbReference>
<dbReference type="EMBL" id="CAMXCT010005445">
    <property type="protein sequence ID" value="CAI4012388.1"/>
    <property type="molecule type" value="Genomic_DNA"/>
</dbReference>
<evidence type="ECO:0000256" key="6">
    <source>
        <dbReference type="ARBA" id="ARBA00022776"/>
    </source>
</evidence>
<dbReference type="SUPFAM" id="SSF52540">
    <property type="entry name" value="P-loop containing nucleoside triphosphate hydrolases"/>
    <property type="match status" value="1"/>
</dbReference>
<feature type="domain" description="SMC hinge" evidence="12">
    <location>
        <begin position="727"/>
        <end position="845"/>
    </location>
</feature>
<evidence type="ECO:0000256" key="5">
    <source>
        <dbReference type="ARBA" id="ARBA00022618"/>
    </source>
</evidence>
<sequence length="1660" mass="189565">MAATSVLHWSSFIILRWKHRCASSSATSSDFVQGTSSVLWPAATRLAEHFCGAGRAPGGGAWTTLRGLEVGAGLGLTGAALAALGVAMVLTDCEVAMPLLRRNQELLAESSVELQVCRLDWGSKVDEEALLAEFGQFDLIVGSDIILSSFDLDKLFSSCYALLARSAEARLILAFEFREDWQAISDFIGWAEAANMEVQHEELGDPDDEIYLYTFRWKDVKEVVLENFKSYEGQVRVGPFKKFTCVVGPNGAGKSNLMDAISFVLGVRTRHLRSDRLQELVHRHEQEAVSDVSGKRSSVELVYVDESGDRPREKTFRRVIQPAAEARFQIDGEPVSQEVYLSSLEEINILSKARNFLVFQGDVEAAAQRQGKELTTFLEQVSGSIAFRAEYEKLAADKAQREDVARDLYTRKRNALSEKKRMSQQKEEAERYRNIDTERKQLQAEFVLFRVCCAETKVQEIAANIQNLRAEVDEAQVHRKEAEQQVVEAEQQRAQVQLAVSNAEKGLQSTKGHLQQLSPDQLQARSELQALQRRQQEASHHKELDAERERQLTQEADELKLRVKQLEEELQTLRAQRPEMPFSDQQWQQFRKAQEEAERLTSGQSQEVKDLEQRLKAKRKQRAMAEMDRREADLRVRHLKQKVDGLHPSVELKREARASRQSELDVLAAELQGMAEGHQSRSSARKKLEDERKLIMEEIQHITATEQQIERERRLTQVCQDLAQVIPGVSGRVVNLCQPVQKKYRVAVNVALGNYMDAVVTDSIQHARQCVQHLKERMMEPLTFLPMDNLRAAPVDQLKETLRGHKSLRPALSCISHEPHLNRAFQFMLSDVVVADSLEDGRRFVFEHLKDAGIKCRVVTLNGETISWDGNLAVSSEARQGSTRFDFSELETMKGRLEAIDSELMDMRSKHSRENAAYAAVEDAKKQAELVVRDAEREFQRAEAELQSRQKELSAAEQQLSEVATEDPKEEETLQAELKDLEQRIGVATANLFRALDTQLGADVRGMERELRRKREALQFQEDAVLRQQAAFKAELAMLELTLEECRSRSRGTMEDEATVQALQQRHQELDQQLAALKEQVDSEVEALQKQGELLKSQEQAVAAARRDLKEKQREAAEGERRLSMLGSELKEAREARLQLLCQSLLEDVDLPFLGSKKDCKAALRRVVSAGSESSGHELSIDVQLDYQQLPEERRAAAGSGPASKLLEDEYRNELRRLGGQLEQVQPNLKAIDQLEEADQEAMAAEREVQKAKKKMEAVERSFEELRCQRREKFMQCFHQVQEEIQEVYRRWAAPATSEELQAENEKLKEKLQEKVWTMALATVSEMEKISEGASHTEKVTLPNRIAALERAVFGQSASSDDLERMVALETDYKQLQEDYMVLSNEYEKLQNRPPVVIEKEDKRADFLEEQLGRMQEQYQAMQVKLNKMRVDHLELQSANKELTEKFDQVKIEAEKAEKQLTNQLRALREKHTRVAQELQELRSAQHEAKKQLEQLREEKLKLLRELQEQQEQSQHMEQLRSDYESLLGSFHCLQEDHEQLVEKSNRFRNSLSDAWNESNQVNSPTAGALLPPLTPNSRCPTPQTPTAEKFDQKIGLEEFSKEVRFPASLLEPHGPLSVTQLKTRLMEIRGRVLYCNDEFQEKREPRRNPVSVYNVDELS</sequence>
<feature type="region of interest" description="Disordered" evidence="11">
    <location>
        <begin position="1559"/>
        <end position="1588"/>
    </location>
</feature>
<feature type="compositionally biased region" description="Polar residues" evidence="11">
    <location>
        <begin position="1577"/>
        <end position="1587"/>
    </location>
</feature>
<evidence type="ECO:0000313" key="13">
    <source>
        <dbReference type="EMBL" id="CAI4012388.1"/>
    </source>
</evidence>
<evidence type="ECO:0000256" key="4">
    <source>
        <dbReference type="ARBA" id="ARBA00022454"/>
    </source>
</evidence>
<evidence type="ECO:0000313" key="14">
    <source>
        <dbReference type="EMBL" id="CAL4799700.1"/>
    </source>
</evidence>
<dbReference type="CDD" id="cd03275">
    <property type="entry name" value="ABC_SMC1_euk"/>
    <property type="match status" value="1"/>
</dbReference>
<comment type="subcellular location">
    <subcellularLocation>
        <location evidence="2">Chromosome</location>
    </subcellularLocation>
    <subcellularLocation>
        <location evidence="1">Nucleus</location>
    </subcellularLocation>
</comment>
<dbReference type="GO" id="GO:0051301">
    <property type="term" value="P:cell division"/>
    <property type="evidence" value="ECO:0007669"/>
    <property type="project" value="UniProtKB-KW"/>
</dbReference>
<dbReference type="InterPro" id="IPR028468">
    <property type="entry name" value="Smc1_ABC"/>
</dbReference>
<dbReference type="GO" id="GO:0007062">
    <property type="term" value="P:sister chromatid cohesion"/>
    <property type="evidence" value="ECO:0007669"/>
    <property type="project" value="InterPro"/>
</dbReference>
<dbReference type="Pfam" id="PF02463">
    <property type="entry name" value="SMC_N"/>
    <property type="match status" value="1"/>
</dbReference>
<gene>
    <name evidence="13" type="ORF">C1SCF055_LOCUS37453</name>
</gene>
<reference evidence="13" key="1">
    <citation type="submission" date="2022-10" db="EMBL/GenBank/DDBJ databases">
        <authorList>
            <person name="Chen Y."/>
            <person name="Dougan E. K."/>
            <person name="Chan C."/>
            <person name="Rhodes N."/>
            <person name="Thang M."/>
        </authorList>
    </citation>
    <scope>NUCLEOTIDE SEQUENCE</scope>
</reference>
<keyword evidence="4" id="KW-0158">Chromosome</keyword>
<evidence type="ECO:0000256" key="3">
    <source>
        <dbReference type="ARBA" id="ARBA00005597"/>
    </source>
</evidence>
<dbReference type="InterPro" id="IPR036277">
    <property type="entry name" value="SMC_hinge_sf"/>
</dbReference>
<comment type="similarity">
    <text evidence="3">Belongs to the SMC family. SMC1 subfamily.</text>
</comment>
<evidence type="ECO:0000259" key="12">
    <source>
        <dbReference type="SMART" id="SM00968"/>
    </source>
</evidence>
<dbReference type="InterPro" id="IPR019410">
    <property type="entry name" value="Methyltransf_16"/>
</dbReference>
<evidence type="ECO:0000256" key="1">
    <source>
        <dbReference type="ARBA" id="ARBA00004123"/>
    </source>
</evidence>
<proteinExistence type="inferred from homology"/>